<keyword evidence="7" id="KW-0325">Glycoprotein</keyword>
<evidence type="ECO:0000256" key="9">
    <source>
        <dbReference type="ARBA" id="ARBA00023316"/>
    </source>
</evidence>
<dbReference type="SUPFAM" id="SSF52058">
    <property type="entry name" value="L domain-like"/>
    <property type="match status" value="1"/>
</dbReference>
<dbReference type="InterPro" id="IPR032675">
    <property type="entry name" value="LRR_dom_sf"/>
</dbReference>
<feature type="compositionally biased region" description="Pro residues" evidence="11">
    <location>
        <begin position="408"/>
        <end position="462"/>
    </location>
</feature>
<keyword evidence="3" id="KW-0964">Secreted</keyword>
<comment type="caution">
    <text evidence="14">The sequence shown here is derived from an EMBL/GenBank/DDBJ whole genome shotgun (WGS) entry which is preliminary data.</text>
</comment>
<evidence type="ECO:0000313" key="15">
    <source>
        <dbReference type="Proteomes" id="UP000585474"/>
    </source>
</evidence>
<dbReference type="EMBL" id="BJWL01000029">
    <property type="protein sequence ID" value="GFZ21635.1"/>
    <property type="molecule type" value="Genomic_DNA"/>
</dbReference>
<dbReference type="GO" id="GO:0071555">
    <property type="term" value="P:cell wall organization"/>
    <property type="evidence" value="ECO:0007669"/>
    <property type="project" value="UniProtKB-KW"/>
</dbReference>
<evidence type="ECO:0000256" key="8">
    <source>
        <dbReference type="ARBA" id="ARBA00023278"/>
    </source>
</evidence>
<dbReference type="Gene3D" id="3.80.10.10">
    <property type="entry name" value="Ribonuclease Inhibitor"/>
    <property type="match status" value="1"/>
</dbReference>
<proteinExistence type="predicted"/>
<gene>
    <name evidence="14" type="ORF">Acr_29g0007970</name>
</gene>
<dbReference type="FunFam" id="3.80.10.10:FF:000224">
    <property type="entry name" value="Leucine-rich repeat extensin-like protein 1"/>
    <property type="match status" value="1"/>
</dbReference>
<keyword evidence="9" id="KW-0961">Cell wall biogenesis/degradation</keyword>
<keyword evidence="8" id="KW-0379">Hydroxylation</keyword>
<evidence type="ECO:0000313" key="14">
    <source>
        <dbReference type="EMBL" id="GFZ21635.1"/>
    </source>
</evidence>
<reference evidence="14 15" key="1">
    <citation type="submission" date="2019-07" db="EMBL/GenBank/DDBJ databases">
        <title>De Novo Assembly of kiwifruit Actinidia rufa.</title>
        <authorList>
            <person name="Sugita-Konishi S."/>
            <person name="Sato K."/>
            <person name="Mori E."/>
            <person name="Abe Y."/>
            <person name="Kisaki G."/>
            <person name="Hamano K."/>
            <person name="Suezawa K."/>
            <person name="Otani M."/>
            <person name="Fukuda T."/>
            <person name="Manabe T."/>
            <person name="Gomi K."/>
            <person name="Tabuchi M."/>
            <person name="Akimitsu K."/>
            <person name="Kataoka I."/>
        </authorList>
    </citation>
    <scope>NUCLEOTIDE SEQUENCE [LARGE SCALE GENOMIC DNA]</scope>
    <source>
        <strain evidence="15">cv. Fuchu</strain>
    </source>
</reference>
<feature type="compositionally biased region" description="Pro residues" evidence="11">
    <location>
        <begin position="472"/>
        <end position="482"/>
    </location>
</feature>
<dbReference type="Proteomes" id="UP000585474">
    <property type="component" value="Unassembled WGS sequence"/>
</dbReference>
<dbReference type="AlphaFoldDB" id="A0A7J0HF92"/>
<comment type="subcellular location">
    <subcellularLocation>
        <location evidence="1">Secreted</location>
        <location evidence="1">Cell wall</location>
    </subcellularLocation>
</comment>
<keyword evidence="6" id="KW-0677">Repeat</keyword>
<keyword evidence="15" id="KW-1185">Reference proteome</keyword>
<protein>
    <recommendedName>
        <fullName evidence="10">Cell wall hydroxyproline-rich glycoprotein</fullName>
    </recommendedName>
</protein>
<evidence type="ECO:0000256" key="10">
    <source>
        <dbReference type="ARBA" id="ARBA00041871"/>
    </source>
</evidence>
<dbReference type="InterPro" id="IPR001611">
    <property type="entry name" value="Leu-rich_rpt"/>
</dbReference>
<keyword evidence="5 12" id="KW-0732">Signal</keyword>
<keyword evidence="4" id="KW-0433">Leucine-rich repeat</keyword>
<feature type="compositionally biased region" description="Pro residues" evidence="11">
    <location>
        <begin position="382"/>
        <end position="398"/>
    </location>
</feature>
<evidence type="ECO:0000256" key="6">
    <source>
        <dbReference type="ARBA" id="ARBA00022737"/>
    </source>
</evidence>
<evidence type="ECO:0000256" key="12">
    <source>
        <dbReference type="SAM" id="SignalP"/>
    </source>
</evidence>
<dbReference type="OrthoDB" id="676979at2759"/>
<feature type="region of interest" description="Disordered" evidence="11">
    <location>
        <begin position="377"/>
        <end position="484"/>
    </location>
</feature>
<evidence type="ECO:0000256" key="11">
    <source>
        <dbReference type="SAM" id="MobiDB-lite"/>
    </source>
</evidence>
<evidence type="ECO:0000256" key="5">
    <source>
        <dbReference type="ARBA" id="ARBA00022729"/>
    </source>
</evidence>
<evidence type="ECO:0000259" key="13">
    <source>
        <dbReference type="Pfam" id="PF08263"/>
    </source>
</evidence>
<dbReference type="PRINTS" id="PR01217">
    <property type="entry name" value="PRICHEXTENSN"/>
</dbReference>
<accession>A0A7J0HF92</accession>
<organism evidence="14 15">
    <name type="scientific">Actinidia rufa</name>
    <dbReference type="NCBI Taxonomy" id="165716"/>
    <lineage>
        <taxon>Eukaryota</taxon>
        <taxon>Viridiplantae</taxon>
        <taxon>Streptophyta</taxon>
        <taxon>Embryophyta</taxon>
        <taxon>Tracheophyta</taxon>
        <taxon>Spermatophyta</taxon>
        <taxon>Magnoliopsida</taxon>
        <taxon>eudicotyledons</taxon>
        <taxon>Gunneridae</taxon>
        <taxon>Pentapetalae</taxon>
        <taxon>asterids</taxon>
        <taxon>Ericales</taxon>
        <taxon>Actinidiaceae</taxon>
        <taxon>Actinidia</taxon>
    </lineage>
</organism>
<name>A0A7J0HF92_9ERIC</name>
<sequence length="578" mass="63436">MPQPFCRGRKLFAIFVLSFFAFQICSADNDKDDSSNDVNKLQFENARLRKAYIALQSWKSAIFSDPFNFTADWTGPDVCSYAGVFCAPSPSDPTMRVVAGIDLNHADIAGYLPPELGLLTDLALFHINSNRFCGSVPLTFLRMKLLHELDLSNNRFVGKFPGVVLGLPSLKYLDLRFNEFEGPVPSKLFDKDLDAIFLNDNRFRFGIPENLGSSPVSVLVFANNNLGGCIPGSIGKMGKTLNEIILMNDNLTGCLPASEIGHLKKLTVFDVSFNNLQGSLPSTIGWMKSLEQLDVAHNRFTGIIPSTVCKLPNLKNFTYSFNYFIVEIVLQEPTRVMVETTALPGRRIPPPSPSTKDPSSSATHRAEVFTTTSYLALSPPTYSSPPPSYHHSSPPPPTEKMSPKTHHAPPPPTIANTPPPPQIYYHVPPVPKTSLPPPPPPVGHYVPPPPYEQNTAPPPIEVPSPDYKSYASPPPPLPPPHPTKLLPPSVAPSPEAGCVLCQDHHRLHPASQHHQMIIPRPHSSQPPLFETTLPPGNGVSYDLSPPTIPIIDFIFCNAIHVLDKEIILKGCFKFKSAV</sequence>
<dbReference type="PANTHER" id="PTHR32093:SF115">
    <property type="entry name" value="LEUCINE-RICH REPEAT EXTENSIN-LIKE PROTEIN 2"/>
    <property type="match status" value="1"/>
</dbReference>
<evidence type="ECO:0000256" key="3">
    <source>
        <dbReference type="ARBA" id="ARBA00022525"/>
    </source>
</evidence>
<evidence type="ECO:0000256" key="2">
    <source>
        <dbReference type="ARBA" id="ARBA00022512"/>
    </source>
</evidence>
<evidence type="ECO:0000256" key="1">
    <source>
        <dbReference type="ARBA" id="ARBA00004191"/>
    </source>
</evidence>
<dbReference type="InterPro" id="IPR013210">
    <property type="entry name" value="LRR_N_plant-typ"/>
</dbReference>
<dbReference type="Pfam" id="PF00560">
    <property type="entry name" value="LRR_1"/>
    <property type="match status" value="2"/>
</dbReference>
<feature type="signal peptide" evidence="12">
    <location>
        <begin position="1"/>
        <end position="27"/>
    </location>
</feature>
<dbReference type="InterPro" id="IPR051582">
    <property type="entry name" value="LRR_extensin-like_regulator"/>
</dbReference>
<feature type="chain" id="PRO_5029673294" description="Cell wall hydroxyproline-rich glycoprotein" evidence="12">
    <location>
        <begin position="28"/>
        <end position="578"/>
    </location>
</feature>
<evidence type="ECO:0000256" key="7">
    <source>
        <dbReference type="ARBA" id="ARBA00023180"/>
    </source>
</evidence>
<evidence type="ECO:0000256" key="4">
    <source>
        <dbReference type="ARBA" id="ARBA00022614"/>
    </source>
</evidence>
<keyword evidence="2" id="KW-0134">Cell wall</keyword>
<dbReference type="PANTHER" id="PTHR32093">
    <property type="entry name" value="LEUCINE-RICH REPEAT EXTENSIN-LIKE PROTEIN 3-RELATED"/>
    <property type="match status" value="1"/>
</dbReference>
<dbReference type="Pfam" id="PF08263">
    <property type="entry name" value="LRRNT_2"/>
    <property type="match status" value="1"/>
</dbReference>
<feature type="domain" description="Leucine-rich repeat-containing N-terminal plant-type" evidence="13">
    <location>
        <begin position="54"/>
        <end position="86"/>
    </location>
</feature>
<feature type="region of interest" description="Disordered" evidence="11">
    <location>
        <begin position="342"/>
        <end position="364"/>
    </location>
</feature>
<dbReference type="Pfam" id="PF13855">
    <property type="entry name" value="LRR_8"/>
    <property type="match status" value="1"/>
</dbReference>